<proteinExistence type="predicted"/>
<dbReference type="InterPro" id="IPR006450">
    <property type="entry name" value="Phage_HK97_gp6-like"/>
</dbReference>
<dbReference type="Proteomes" id="UP000049127">
    <property type="component" value="Unassembled WGS sequence"/>
</dbReference>
<evidence type="ECO:0000313" key="1">
    <source>
        <dbReference type="EMBL" id="CEP41422.1"/>
    </source>
</evidence>
<dbReference type="Pfam" id="PF05135">
    <property type="entry name" value="Phage_connect_1"/>
    <property type="match status" value="1"/>
</dbReference>
<evidence type="ECO:0000313" key="2">
    <source>
        <dbReference type="Proteomes" id="UP000049127"/>
    </source>
</evidence>
<accession>A0A0C7L7X9</accession>
<reference evidence="1 2" key="1">
    <citation type="submission" date="2015-01" db="EMBL/GenBank/DDBJ databases">
        <authorList>
            <person name="Aslett A.Martin."/>
            <person name="De Silva Nishadi"/>
        </authorList>
    </citation>
    <scope>NUCLEOTIDE SEQUENCE [LARGE SCALE GENOMIC DNA]</scope>
    <source>
        <strain evidence="1 2">R28058</strain>
    </source>
</reference>
<dbReference type="AlphaFoldDB" id="A0A0C7L7X9"/>
<dbReference type="Gene3D" id="1.10.3230.30">
    <property type="entry name" value="Phage gp6-like head-tail connector protein"/>
    <property type="match status" value="1"/>
</dbReference>
<organism evidence="1 2">
    <name type="scientific">Paraclostridium sordellii</name>
    <name type="common">Clostridium sordellii</name>
    <dbReference type="NCBI Taxonomy" id="1505"/>
    <lineage>
        <taxon>Bacteria</taxon>
        <taxon>Bacillati</taxon>
        <taxon>Bacillota</taxon>
        <taxon>Clostridia</taxon>
        <taxon>Peptostreptococcales</taxon>
        <taxon>Peptostreptococcaceae</taxon>
        <taxon>Paraclostridium</taxon>
    </lineage>
</organism>
<dbReference type="RefSeq" id="WP_055342668.1">
    <property type="nucleotide sequence ID" value="NZ_CEKU01000024.1"/>
</dbReference>
<name>A0A0C7L7X9_PARSO</name>
<dbReference type="NCBIfam" id="TIGR01560">
    <property type="entry name" value="put_DNA_pack"/>
    <property type="match status" value="1"/>
</dbReference>
<protein>
    <submittedName>
        <fullName evidence="1">QlrG family phage protein</fullName>
    </submittedName>
</protein>
<dbReference type="CDD" id="cd08054">
    <property type="entry name" value="gp6"/>
    <property type="match status" value="1"/>
</dbReference>
<sequence>MEKEMLEELKLFLRVDFEDFDTEINEFQKSAEEYLTNAGVTKNYDSSLYKQAIKVLVAYWFERKFNVNIDKSSKVMSWSLEGIIAQLRGISGNI</sequence>
<dbReference type="EMBL" id="CEKZ01000008">
    <property type="protein sequence ID" value="CEP41422.1"/>
    <property type="molecule type" value="Genomic_DNA"/>
</dbReference>
<dbReference type="OrthoDB" id="5654at2"/>
<gene>
    <name evidence="1" type="ORF">R28058_35101</name>
</gene>
<dbReference type="InterPro" id="IPR021146">
    <property type="entry name" value="Phage_gp6-like_head-tail"/>
</dbReference>